<dbReference type="PANTHER" id="PTHR46910">
    <property type="entry name" value="TRANSCRIPTION FACTOR PDR1"/>
    <property type="match status" value="1"/>
</dbReference>
<keyword evidence="2" id="KW-0804">Transcription</keyword>
<keyword evidence="3" id="KW-0539">Nucleus</keyword>
<dbReference type="Proteomes" id="UP000234275">
    <property type="component" value="Unassembled WGS sequence"/>
</dbReference>
<evidence type="ECO:0000313" key="7">
    <source>
        <dbReference type="Proteomes" id="UP000234275"/>
    </source>
</evidence>
<evidence type="ECO:0000256" key="2">
    <source>
        <dbReference type="ARBA" id="ARBA00023163"/>
    </source>
</evidence>
<feature type="domain" description="Xylanolytic transcriptional activator regulatory" evidence="5">
    <location>
        <begin position="242"/>
        <end position="315"/>
    </location>
</feature>
<keyword evidence="7" id="KW-1185">Reference proteome</keyword>
<feature type="region of interest" description="Disordered" evidence="4">
    <location>
        <begin position="560"/>
        <end position="582"/>
    </location>
</feature>
<dbReference type="EMBL" id="MSFO01000010">
    <property type="protein sequence ID" value="PLB43733.1"/>
    <property type="molecule type" value="Genomic_DNA"/>
</dbReference>
<protein>
    <recommendedName>
        <fullName evidence="5">Xylanolytic transcriptional activator regulatory domain-containing protein</fullName>
    </recommendedName>
</protein>
<dbReference type="GO" id="GO:0008270">
    <property type="term" value="F:zinc ion binding"/>
    <property type="evidence" value="ECO:0007669"/>
    <property type="project" value="InterPro"/>
</dbReference>
<dbReference type="GO" id="GO:0003677">
    <property type="term" value="F:DNA binding"/>
    <property type="evidence" value="ECO:0007669"/>
    <property type="project" value="InterPro"/>
</dbReference>
<dbReference type="STRING" id="1392250.A0A2I2FSW8"/>
<dbReference type="GO" id="GO:0006351">
    <property type="term" value="P:DNA-templated transcription"/>
    <property type="evidence" value="ECO:0007669"/>
    <property type="project" value="InterPro"/>
</dbReference>
<dbReference type="OrthoDB" id="103819at2759"/>
<evidence type="ECO:0000256" key="4">
    <source>
        <dbReference type="SAM" id="MobiDB-lite"/>
    </source>
</evidence>
<reference evidence="6 7" key="1">
    <citation type="submission" date="2016-12" db="EMBL/GenBank/DDBJ databases">
        <title>The genomes of Aspergillus section Nigri reveals drivers in fungal speciation.</title>
        <authorList>
            <consortium name="DOE Joint Genome Institute"/>
            <person name="Vesth T.C."/>
            <person name="Nybo J."/>
            <person name="Theobald S."/>
            <person name="Brandl J."/>
            <person name="Frisvad J.C."/>
            <person name="Nielsen K.F."/>
            <person name="Lyhne E.K."/>
            <person name="Kogle M.E."/>
            <person name="Kuo A."/>
            <person name="Riley R."/>
            <person name="Clum A."/>
            <person name="Nolan M."/>
            <person name="Lipzen A."/>
            <person name="Salamov A."/>
            <person name="Henrissat B."/>
            <person name="Wiebenga A."/>
            <person name="De Vries R.P."/>
            <person name="Grigoriev I.V."/>
            <person name="Mortensen U.H."/>
            <person name="Andersen M.R."/>
            <person name="Baker S.E."/>
        </authorList>
    </citation>
    <scope>NUCLEOTIDE SEQUENCE [LARGE SCALE GENOMIC DNA]</scope>
    <source>
        <strain evidence="6 7">IBT 23096</strain>
    </source>
</reference>
<dbReference type="PANTHER" id="PTHR46910:SF5">
    <property type="entry name" value="ZN(II)2CYS6 TRANSCRIPTION FACTOR (EUROFUNG)"/>
    <property type="match status" value="1"/>
</dbReference>
<dbReference type="CDD" id="cd12148">
    <property type="entry name" value="fungal_TF_MHR"/>
    <property type="match status" value="1"/>
</dbReference>
<evidence type="ECO:0000259" key="5">
    <source>
        <dbReference type="SMART" id="SM00906"/>
    </source>
</evidence>
<dbReference type="RefSeq" id="XP_024699035.1">
    <property type="nucleotide sequence ID" value="XM_024844900.1"/>
</dbReference>
<evidence type="ECO:0000256" key="3">
    <source>
        <dbReference type="ARBA" id="ARBA00023242"/>
    </source>
</evidence>
<dbReference type="Pfam" id="PF04082">
    <property type="entry name" value="Fungal_trans"/>
    <property type="match status" value="1"/>
</dbReference>
<name>A0A2I2FSW8_9EURO</name>
<dbReference type="SMART" id="SM00906">
    <property type="entry name" value="Fungal_trans"/>
    <property type="match status" value="1"/>
</dbReference>
<dbReference type="AlphaFoldDB" id="A0A2I2FSW8"/>
<organism evidence="6 7">
    <name type="scientific">Aspergillus steynii IBT 23096</name>
    <dbReference type="NCBI Taxonomy" id="1392250"/>
    <lineage>
        <taxon>Eukaryota</taxon>
        <taxon>Fungi</taxon>
        <taxon>Dikarya</taxon>
        <taxon>Ascomycota</taxon>
        <taxon>Pezizomycotina</taxon>
        <taxon>Eurotiomycetes</taxon>
        <taxon>Eurotiomycetidae</taxon>
        <taxon>Eurotiales</taxon>
        <taxon>Aspergillaceae</taxon>
        <taxon>Aspergillus</taxon>
        <taxon>Aspergillus subgen. Circumdati</taxon>
    </lineage>
</organism>
<proteinExistence type="predicted"/>
<dbReference type="GeneID" id="36552600"/>
<keyword evidence="1" id="KW-0805">Transcription regulation</keyword>
<accession>A0A2I2FSW8</accession>
<evidence type="ECO:0000256" key="1">
    <source>
        <dbReference type="ARBA" id="ARBA00023015"/>
    </source>
</evidence>
<dbReference type="InterPro" id="IPR007219">
    <property type="entry name" value="XnlR_reg_dom"/>
</dbReference>
<dbReference type="InterPro" id="IPR050987">
    <property type="entry name" value="AtrR-like"/>
</dbReference>
<evidence type="ECO:0000313" key="6">
    <source>
        <dbReference type="EMBL" id="PLB43733.1"/>
    </source>
</evidence>
<comment type="caution">
    <text evidence="6">The sequence shown here is derived from an EMBL/GenBank/DDBJ whole genome shotgun (WGS) entry which is preliminary data.</text>
</comment>
<dbReference type="GO" id="GO:0003700">
    <property type="term" value="F:DNA-binding transcription factor activity"/>
    <property type="evidence" value="ECO:0007669"/>
    <property type="project" value="InterPro"/>
</dbReference>
<gene>
    <name evidence="6" type="ORF">P170DRAFT_369279</name>
</gene>
<dbReference type="VEuPathDB" id="FungiDB:P170DRAFT_369279"/>
<sequence length="661" mass="74110">MSNASSPSTSPFNAQQLACGTERSSKQACADVSRDNTAEYEGESSFSAHALFATKFLQNVVSSNDYSKEVVQEMTSIVDTLREIIHAQKQQSDCPEELYPYARPRPSDSSLQHLPMPPIDIALSALWKAKEIPYIRFNWLYEFVSIAQFTDYFVKVYSPASTTDADRIIVNAGLYWLFSESAELIPDQQTKDDYRDHASQCRGNLETILSSLSFHIPATIDYVLALSVATTYCRQVAKPSLAWSYIKTASLMCQTLGLHGTHGLHTESPEIRRQKIHLFWAIFTTERTLSLRFGRSSTFRDQDITIPRLSILHYQEQDSLLNPVLPRWIDIAGLQGRTYDEIYSPGALIQPAHVRESRARALAADLRKVMGTEDPLETKYNSLRRHALGDTIHELILHADRVSTLSILTLIYRGIPPDRPSGAAFSSECITAAREALVEHEKCISTITTADIHPCFIEIYITYSLLESPFLPFIVLFCHIIETSSPDDLRRLGTVVETLQSTSPSAFYRACSKQFRLFSALYHVARKYVEVKETQPRGWMNPIDFVPSVNLSVPNMGSGSASASASASVPTQLPFPDSSPSSMPRIVRENAISQPGDPLTSTGITPTNHIDRDAFATPQPPQWTQIQTQPSLEMDAMGTELGNWFYENQQMLKFLDDSYTF</sequence>